<name>A0A8S1C6M4_9INSE</name>
<sequence>MCIDGRKFDISDVYDVKNVSTVSTILYWLHEKVNAPWRVPVSTMQRSQCYLMMTSSLTIPFQCEKSLR</sequence>
<comment type="caution">
    <text evidence="1">The sequence shown here is derived from an EMBL/GenBank/DDBJ whole genome shotgun (WGS) entry which is preliminary data.</text>
</comment>
<gene>
    <name evidence="1" type="ORF">CLODIP_2_CD09257</name>
</gene>
<evidence type="ECO:0000313" key="2">
    <source>
        <dbReference type="Proteomes" id="UP000494165"/>
    </source>
</evidence>
<dbReference type="EMBL" id="CADEPI010000016">
    <property type="protein sequence ID" value="CAB3364390.1"/>
    <property type="molecule type" value="Genomic_DNA"/>
</dbReference>
<protein>
    <submittedName>
        <fullName evidence="1">Uncharacterized protein</fullName>
    </submittedName>
</protein>
<keyword evidence="2" id="KW-1185">Reference proteome</keyword>
<accession>A0A8S1C6M4</accession>
<evidence type="ECO:0000313" key="1">
    <source>
        <dbReference type="EMBL" id="CAB3364390.1"/>
    </source>
</evidence>
<dbReference type="Proteomes" id="UP000494165">
    <property type="component" value="Unassembled WGS sequence"/>
</dbReference>
<proteinExistence type="predicted"/>
<organism evidence="1 2">
    <name type="scientific">Cloeon dipterum</name>
    <dbReference type="NCBI Taxonomy" id="197152"/>
    <lineage>
        <taxon>Eukaryota</taxon>
        <taxon>Metazoa</taxon>
        <taxon>Ecdysozoa</taxon>
        <taxon>Arthropoda</taxon>
        <taxon>Hexapoda</taxon>
        <taxon>Insecta</taxon>
        <taxon>Pterygota</taxon>
        <taxon>Palaeoptera</taxon>
        <taxon>Ephemeroptera</taxon>
        <taxon>Pisciforma</taxon>
        <taxon>Baetidae</taxon>
        <taxon>Cloeon</taxon>
    </lineage>
</organism>
<dbReference type="AlphaFoldDB" id="A0A8S1C6M4"/>
<reference evidence="1 2" key="1">
    <citation type="submission" date="2020-04" db="EMBL/GenBank/DDBJ databases">
        <authorList>
            <person name="Alioto T."/>
            <person name="Alioto T."/>
            <person name="Gomez Garrido J."/>
        </authorList>
    </citation>
    <scope>NUCLEOTIDE SEQUENCE [LARGE SCALE GENOMIC DNA]</scope>
</reference>